<keyword evidence="1" id="KW-0479">Metal-binding</keyword>
<feature type="region of interest" description="Disordered" evidence="4">
    <location>
        <begin position="228"/>
        <end position="270"/>
    </location>
</feature>
<dbReference type="GO" id="GO:0008270">
    <property type="term" value="F:zinc ion binding"/>
    <property type="evidence" value="ECO:0007669"/>
    <property type="project" value="UniProtKB-KW"/>
</dbReference>
<feature type="compositionally biased region" description="Basic and acidic residues" evidence="4">
    <location>
        <begin position="524"/>
        <end position="534"/>
    </location>
</feature>
<dbReference type="AlphaFoldDB" id="A0A139HVY3"/>
<dbReference type="SMART" id="SM00249">
    <property type="entry name" value="PHD"/>
    <property type="match status" value="1"/>
</dbReference>
<keyword evidence="7" id="KW-1185">Reference proteome</keyword>
<feature type="region of interest" description="Disordered" evidence="4">
    <location>
        <begin position="308"/>
        <end position="432"/>
    </location>
</feature>
<feature type="compositionally biased region" description="Polar residues" evidence="4">
    <location>
        <begin position="548"/>
        <end position="558"/>
    </location>
</feature>
<evidence type="ECO:0000256" key="4">
    <source>
        <dbReference type="SAM" id="MobiDB-lite"/>
    </source>
</evidence>
<dbReference type="OrthoDB" id="436852at2759"/>
<feature type="compositionally biased region" description="Polar residues" evidence="4">
    <location>
        <begin position="419"/>
        <end position="428"/>
    </location>
</feature>
<feature type="domain" description="Zinc finger PHD-type" evidence="5">
    <location>
        <begin position="672"/>
        <end position="714"/>
    </location>
</feature>
<dbReference type="InterPro" id="IPR013083">
    <property type="entry name" value="Znf_RING/FYVE/PHD"/>
</dbReference>
<dbReference type="EMBL" id="LFZN01000005">
    <property type="protein sequence ID" value="KXT06596.1"/>
    <property type="molecule type" value="Genomic_DNA"/>
</dbReference>
<protein>
    <recommendedName>
        <fullName evidence="5">Zinc finger PHD-type domain-containing protein</fullName>
    </recommendedName>
</protein>
<feature type="compositionally biased region" description="Low complexity" evidence="4">
    <location>
        <begin position="583"/>
        <end position="597"/>
    </location>
</feature>
<organism evidence="6 7">
    <name type="scientific">Pseudocercospora eumusae</name>
    <dbReference type="NCBI Taxonomy" id="321146"/>
    <lineage>
        <taxon>Eukaryota</taxon>
        <taxon>Fungi</taxon>
        <taxon>Dikarya</taxon>
        <taxon>Ascomycota</taxon>
        <taxon>Pezizomycotina</taxon>
        <taxon>Dothideomycetes</taxon>
        <taxon>Dothideomycetidae</taxon>
        <taxon>Mycosphaerellales</taxon>
        <taxon>Mycosphaerellaceae</taxon>
        <taxon>Pseudocercospora</taxon>
    </lineage>
</organism>
<feature type="compositionally biased region" description="Low complexity" evidence="4">
    <location>
        <begin position="367"/>
        <end position="389"/>
    </location>
</feature>
<feature type="compositionally biased region" description="Acidic residues" evidence="4">
    <location>
        <begin position="501"/>
        <end position="511"/>
    </location>
</feature>
<keyword evidence="3" id="KW-0862">Zinc</keyword>
<dbReference type="Pfam" id="PF20826">
    <property type="entry name" value="PHD_5"/>
    <property type="match status" value="1"/>
</dbReference>
<proteinExistence type="predicted"/>
<feature type="compositionally biased region" description="Polar residues" evidence="4">
    <location>
        <begin position="250"/>
        <end position="270"/>
    </location>
</feature>
<evidence type="ECO:0000256" key="2">
    <source>
        <dbReference type="ARBA" id="ARBA00022771"/>
    </source>
</evidence>
<evidence type="ECO:0000313" key="6">
    <source>
        <dbReference type="EMBL" id="KXT06596.1"/>
    </source>
</evidence>
<name>A0A139HVY3_9PEZI</name>
<dbReference type="STRING" id="321146.A0A139HVY3"/>
<dbReference type="InterPro" id="IPR011011">
    <property type="entry name" value="Znf_FYVE_PHD"/>
</dbReference>
<keyword evidence="2" id="KW-0863">Zinc-finger</keyword>
<feature type="compositionally biased region" description="Polar residues" evidence="4">
    <location>
        <begin position="396"/>
        <end position="412"/>
    </location>
</feature>
<accession>A0A139HVY3</accession>
<gene>
    <name evidence="6" type="ORF">AC578_8549</name>
</gene>
<comment type="caution">
    <text evidence="6">The sequence shown here is derived from an EMBL/GenBank/DDBJ whole genome shotgun (WGS) entry which is preliminary data.</text>
</comment>
<evidence type="ECO:0000313" key="7">
    <source>
        <dbReference type="Proteomes" id="UP000070133"/>
    </source>
</evidence>
<dbReference type="InterPro" id="IPR001965">
    <property type="entry name" value="Znf_PHD"/>
</dbReference>
<feature type="compositionally biased region" description="Basic and acidic residues" evidence="4">
    <location>
        <begin position="468"/>
        <end position="484"/>
    </location>
</feature>
<dbReference type="SUPFAM" id="SSF57903">
    <property type="entry name" value="FYVE/PHD zinc finger"/>
    <property type="match status" value="1"/>
</dbReference>
<sequence length="731" mass="79259">MDFDHTYNGSVEWNFPSPTATPTSASYTQHAFQTPKAMSFESHFQDAFTTPQMPSYTPRQPDVATMTPIQAQQSTSDMLRANYYTHMQASAVSPGSQAMPPPSQAAYQPQTTSPVYANGQLMSAHPGHIMAYDTTQMQTPPPTRGTHVKRPQLQQIAFGTPSTIASRRIATPQQQGPINETNTPAHMAAGMQFPQLQFSPDVYQFGNFGPASAPVYPQTQLLWDQTTSPHMYQQQQPPRPTLDDPFAPASSPQMQWPASTVPSNMQSSAPPVSFNTPAMASFPVQAAVQRPLSAVQLGSVPPPMTTASVDPSLVYSSPIRPLQPQQPAAAEHTQKTRNVTKKSATTRKDSGTVQQKPSKPEHRRSETVATADSISTIATASSQASTSTAPRPPLHRSNTTGTTRPQLAQSALSRDPPIKSSNINQVPRTASPLKRIGVSKSLLGSISEFRSTHEARNSRPKVVLTVDENGRARVVRPDAPRPEDSPTQAIRSRYPGLFDSDSSDAESEEEKETPSRASSFSFARGEERYPKAAKLDPPIENLDGLTIPRSSSSASMKVTPSRAAIAAAAQLRRGGSLRKKTPSRSGSRRVASSAAPSIDTAPMDVAQDRRQSIIGSEDFTRGLDLSSAGELDAHNRRWSIMSMEQQQSISPTHPQGPRFLEIPRPSQRRQVRCACGVNSDNGQMVQCKSCTQWCHATCIGVDPTAGPITCFLCTKPTTRLSIGTAIDRKRS</sequence>
<evidence type="ECO:0000259" key="5">
    <source>
        <dbReference type="SMART" id="SM00249"/>
    </source>
</evidence>
<evidence type="ECO:0000256" key="3">
    <source>
        <dbReference type="ARBA" id="ARBA00022833"/>
    </source>
</evidence>
<dbReference type="Proteomes" id="UP000070133">
    <property type="component" value="Unassembled WGS sequence"/>
</dbReference>
<dbReference type="EMBL" id="LFZN01000005">
    <property type="protein sequence ID" value="KXT06595.1"/>
    <property type="molecule type" value="Genomic_DNA"/>
</dbReference>
<feature type="region of interest" description="Disordered" evidence="4">
    <location>
        <begin position="450"/>
        <end position="606"/>
    </location>
</feature>
<dbReference type="Gene3D" id="3.30.40.10">
    <property type="entry name" value="Zinc/RING finger domain, C3HC4 (zinc finger)"/>
    <property type="match status" value="1"/>
</dbReference>
<evidence type="ECO:0000256" key="1">
    <source>
        <dbReference type="ARBA" id="ARBA00022723"/>
    </source>
</evidence>
<reference evidence="6 7" key="1">
    <citation type="submission" date="2015-07" db="EMBL/GenBank/DDBJ databases">
        <title>Comparative genomics of the Sigatoka disease complex on banana suggests a link between parallel evolutionary changes in Pseudocercospora fijiensis and Pseudocercospora eumusae and increased virulence on the banana host.</title>
        <authorList>
            <person name="Chang T.-C."/>
            <person name="Salvucci A."/>
            <person name="Crous P.W."/>
            <person name="Stergiopoulos I."/>
        </authorList>
    </citation>
    <scope>NUCLEOTIDE SEQUENCE [LARGE SCALE GENOMIC DNA]</scope>
    <source>
        <strain evidence="6 7">CBS 114824</strain>
    </source>
</reference>